<evidence type="ECO:0000256" key="2">
    <source>
        <dbReference type="ARBA" id="ARBA00022741"/>
    </source>
</evidence>
<dbReference type="RefSeq" id="WP_191199403.1">
    <property type="nucleotide sequence ID" value="NZ_BAAAPA010000005.1"/>
</dbReference>
<dbReference type="InterPro" id="IPR027417">
    <property type="entry name" value="P-loop_NTPase"/>
</dbReference>
<evidence type="ECO:0000259" key="4">
    <source>
        <dbReference type="PROSITE" id="PS50893"/>
    </source>
</evidence>
<feature type="domain" description="ABC transporter" evidence="4">
    <location>
        <begin position="5"/>
        <end position="238"/>
    </location>
</feature>
<dbReference type="GO" id="GO:0005524">
    <property type="term" value="F:ATP binding"/>
    <property type="evidence" value="ECO:0007669"/>
    <property type="project" value="UniProtKB-KW"/>
</dbReference>
<protein>
    <submittedName>
        <fullName evidence="5">ABC transporter ATP-binding protein</fullName>
    </submittedName>
</protein>
<comment type="caution">
    <text evidence="5">The sequence shown here is derived from an EMBL/GenBank/DDBJ whole genome shotgun (WGS) entry which is preliminary data.</text>
</comment>
<dbReference type="PANTHER" id="PTHR45772:SF1">
    <property type="entry name" value="ABC TRANSPORTER ATP-BINDING PROTEIN"/>
    <property type="match status" value="1"/>
</dbReference>
<organism evidence="5 6">
    <name type="scientific">Nocardioides hwasunensis</name>
    <dbReference type="NCBI Taxonomy" id="397258"/>
    <lineage>
        <taxon>Bacteria</taxon>
        <taxon>Bacillati</taxon>
        <taxon>Actinomycetota</taxon>
        <taxon>Actinomycetes</taxon>
        <taxon>Propionibacteriales</taxon>
        <taxon>Nocardioidaceae</taxon>
        <taxon>Nocardioides</taxon>
    </lineage>
</organism>
<dbReference type="EMBL" id="JACXYY010000004">
    <property type="protein sequence ID" value="MBD3915066.1"/>
    <property type="molecule type" value="Genomic_DNA"/>
</dbReference>
<evidence type="ECO:0000256" key="1">
    <source>
        <dbReference type="ARBA" id="ARBA00022448"/>
    </source>
</evidence>
<keyword evidence="6" id="KW-1185">Reference proteome</keyword>
<dbReference type="PANTHER" id="PTHR45772">
    <property type="entry name" value="CONSERVED COMPONENT OF ABC TRANSPORTER FOR NATURAL AMINO ACIDS-RELATED"/>
    <property type="match status" value="1"/>
</dbReference>
<dbReference type="SUPFAM" id="SSF52540">
    <property type="entry name" value="P-loop containing nucleoside triphosphate hydrolases"/>
    <property type="match status" value="1"/>
</dbReference>
<dbReference type="InterPro" id="IPR003439">
    <property type="entry name" value="ABC_transporter-like_ATP-bd"/>
</dbReference>
<evidence type="ECO:0000313" key="5">
    <source>
        <dbReference type="EMBL" id="MBD3915066.1"/>
    </source>
</evidence>
<proteinExistence type="predicted"/>
<name>A0ABR8MJ28_9ACTN</name>
<dbReference type="Proteomes" id="UP000649289">
    <property type="component" value="Unassembled WGS sequence"/>
</dbReference>
<accession>A0ABR8MJ28</accession>
<evidence type="ECO:0000256" key="3">
    <source>
        <dbReference type="ARBA" id="ARBA00022840"/>
    </source>
</evidence>
<dbReference type="Pfam" id="PF00005">
    <property type="entry name" value="ABC_tran"/>
    <property type="match status" value="1"/>
</dbReference>
<dbReference type="Gene3D" id="3.40.50.300">
    <property type="entry name" value="P-loop containing nucleotide triphosphate hydrolases"/>
    <property type="match status" value="1"/>
</dbReference>
<keyword evidence="3 5" id="KW-0067">ATP-binding</keyword>
<sequence length="242" mass="25437">MTAALEVRELYMTFSGVDALSSVSLSVPQGTWMGLIGPNGSGKSTMLNVLSGLYKPRAGAVVVSGSDLGRVPARSRIKHGVCRTFQHPQLAASLTILENVMVGAVRGRGASADDETGLQWLARLGCAEYAEHLPAEVPYGVQKRAEVARALISEPSLLLLDEPAAGLSARERAELVAALREVREVLPDLTLCLVEHDVGLVASVCTELAVLSAGKLIAHGPTDEVLADDAVKLAYLGSRSTT</sequence>
<gene>
    <name evidence="5" type="ORF">IEZ25_10610</name>
</gene>
<dbReference type="PROSITE" id="PS50893">
    <property type="entry name" value="ABC_TRANSPORTER_2"/>
    <property type="match status" value="1"/>
</dbReference>
<dbReference type="InterPro" id="IPR003593">
    <property type="entry name" value="AAA+_ATPase"/>
</dbReference>
<evidence type="ECO:0000313" key="6">
    <source>
        <dbReference type="Proteomes" id="UP000649289"/>
    </source>
</evidence>
<reference evidence="5 6" key="1">
    <citation type="submission" date="2020-09" db="EMBL/GenBank/DDBJ databases">
        <title>novel species in genus Nocardioides.</title>
        <authorList>
            <person name="Zhang G."/>
        </authorList>
    </citation>
    <scope>NUCLEOTIDE SEQUENCE [LARGE SCALE GENOMIC DNA]</scope>
    <source>
        <strain evidence="5 6">19197</strain>
    </source>
</reference>
<keyword evidence="1" id="KW-0813">Transport</keyword>
<keyword evidence="2" id="KW-0547">Nucleotide-binding</keyword>
<dbReference type="InterPro" id="IPR051120">
    <property type="entry name" value="ABC_AA/LPS_Transport"/>
</dbReference>
<dbReference type="SMART" id="SM00382">
    <property type="entry name" value="AAA"/>
    <property type="match status" value="1"/>
</dbReference>